<evidence type="ECO:0000313" key="3">
    <source>
        <dbReference type="Proteomes" id="UP001630127"/>
    </source>
</evidence>
<dbReference type="AlphaFoldDB" id="A0ABD2ZZT5"/>
<dbReference type="Proteomes" id="UP001630127">
    <property type="component" value="Unassembled WGS sequence"/>
</dbReference>
<dbReference type="PANTHER" id="PTHR48045">
    <property type="entry name" value="UDP-GLYCOSYLTRANSFERASE 72B1"/>
    <property type="match status" value="1"/>
</dbReference>
<proteinExistence type="predicted"/>
<organism evidence="2 3">
    <name type="scientific">Cinchona calisaya</name>
    <dbReference type="NCBI Taxonomy" id="153742"/>
    <lineage>
        <taxon>Eukaryota</taxon>
        <taxon>Viridiplantae</taxon>
        <taxon>Streptophyta</taxon>
        <taxon>Embryophyta</taxon>
        <taxon>Tracheophyta</taxon>
        <taxon>Spermatophyta</taxon>
        <taxon>Magnoliopsida</taxon>
        <taxon>eudicotyledons</taxon>
        <taxon>Gunneridae</taxon>
        <taxon>Pentapetalae</taxon>
        <taxon>asterids</taxon>
        <taxon>lamiids</taxon>
        <taxon>Gentianales</taxon>
        <taxon>Rubiaceae</taxon>
        <taxon>Cinchonoideae</taxon>
        <taxon>Cinchoneae</taxon>
        <taxon>Cinchona</taxon>
    </lineage>
</organism>
<comment type="caution">
    <text evidence="2">The sequence shown here is derived from an EMBL/GenBank/DDBJ whole genome shotgun (WGS) entry which is preliminary data.</text>
</comment>
<reference evidence="2 3" key="1">
    <citation type="submission" date="2024-11" db="EMBL/GenBank/DDBJ databases">
        <title>A near-complete genome assembly of Cinchona calisaya.</title>
        <authorList>
            <person name="Lian D.C."/>
            <person name="Zhao X.W."/>
            <person name="Wei L."/>
        </authorList>
    </citation>
    <scope>NUCLEOTIDE SEQUENCE [LARGE SCALE GENOMIC DNA]</scope>
    <source>
        <tissue evidence="2">Nenye</tissue>
    </source>
</reference>
<protein>
    <submittedName>
        <fullName evidence="2">Uncharacterized protein</fullName>
    </submittedName>
</protein>
<evidence type="ECO:0000313" key="2">
    <source>
        <dbReference type="EMBL" id="KAL3524976.1"/>
    </source>
</evidence>
<dbReference type="PANTHER" id="PTHR48045:SF20">
    <property type="entry name" value="UDP-RHAMNOSE:RHAMNOSYLTRANSFERASE 1"/>
    <property type="match status" value="1"/>
</dbReference>
<name>A0ABD2ZZT5_9GENT</name>
<accession>A0ABD2ZZT5</accession>
<gene>
    <name evidence="2" type="ORF">ACH5RR_013348</name>
</gene>
<keyword evidence="1" id="KW-0808">Transferase</keyword>
<sequence length="185" mass="20861">MPPSAHVSASLDDNNETWVSINAWLEGQDKGSVVYLALGSEKLVGSSKSFELPDRFEEQVKERGIVWKGWAPQLKILSHDSVGGFSTHCCWNSTVEGIMFGLPLIILPFLVDQGLNARVLKNNRAEIEVPRNEEDRSYTSDSVAKSVRLIMVEHIGMKYRDRDKELSVIFGDRKLHDLYLENSNV</sequence>
<dbReference type="EMBL" id="JBJUIK010000006">
    <property type="protein sequence ID" value="KAL3524976.1"/>
    <property type="molecule type" value="Genomic_DNA"/>
</dbReference>
<dbReference type="CDD" id="cd03784">
    <property type="entry name" value="GT1_Gtf-like"/>
    <property type="match status" value="1"/>
</dbReference>
<dbReference type="InterPro" id="IPR002213">
    <property type="entry name" value="UDP_glucos_trans"/>
</dbReference>
<keyword evidence="3" id="KW-1185">Reference proteome</keyword>
<dbReference type="GO" id="GO:0016740">
    <property type="term" value="F:transferase activity"/>
    <property type="evidence" value="ECO:0007669"/>
    <property type="project" value="UniProtKB-KW"/>
</dbReference>
<dbReference type="SUPFAM" id="SSF53756">
    <property type="entry name" value="UDP-Glycosyltransferase/glycogen phosphorylase"/>
    <property type="match status" value="1"/>
</dbReference>
<evidence type="ECO:0000256" key="1">
    <source>
        <dbReference type="ARBA" id="ARBA00022679"/>
    </source>
</evidence>
<dbReference type="Pfam" id="PF00201">
    <property type="entry name" value="UDPGT"/>
    <property type="match status" value="1"/>
</dbReference>
<dbReference type="Gene3D" id="3.40.50.2000">
    <property type="entry name" value="Glycogen Phosphorylase B"/>
    <property type="match status" value="1"/>
</dbReference>